<evidence type="ECO:0000256" key="12">
    <source>
        <dbReference type="PROSITE-ProRule" id="PRU00169"/>
    </source>
</evidence>
<evidence type="ECO:0000256" key="10">
    <source>
        <dbReference type="ARBA" id="ARBA00023136"/>
    </source>
</evidence>
<dbReference type="CDD" id="cd00082">
    <property type="entry name" value="HisKA"/>
    <property type="match status" value="1"/>
</dbReference>
<dbReference type="InterPro" id="IPR005467">
    <property type="entry name" value="His_kinase_dom"/>
</dbReference>
<dbReference type="SMART" id="SM00387">
    <property type="entry name" value="HATPase_c"/>
    <property type="match status" value="1"/>
</dbReference>
<evidence type="ECO:0000256" key="3">
    <source>
        <dbReference type="ARBA" id="ARBA00012438"/>
    </source>
</evidence>
<keyword evidence="7 16" id="KW-0418">Kinase</keyword>
<keyword evidence="9" id="KW-0902">Two-component regulatory system</keyword>
<dbReference type="InterPro" id="IPR036890">
    <property type="entry name" value="HATPase_C_sf"/>
</dbReference>
<dbReference type="PANTHER" id="PTHR43047">
    <property type="entry name" value="TWO-COMPONENT HISTIDINE PROTEIN KINASE"/>
    <property type="match status" value="1"/>
</dbReference>
<evidence type="ECO:0000256" key="5">
    <source>
        <dbReference type="ARBA" id="ARBA00022679"/>
    </source>
</evidence>
<keyword evidence="11" id="KW-0131">Cell cycle</keyword>
<evidence type="ECO:0000256" key="2">
    <source>
        <dbReference type="ARBA" id="ARBA00004370"/>
    </source>
</evidence>
<dbReference type="Gene3D" id="1.10.287.130">
    <property type="match status" value="1"/>
</dbReference>
<keyword evidence="10" id="KW-0472">Membrane</keyword>
<dbReference type="AlphaFoldDB" id="A0A345UKN3"/>
<evidence type="ECO:0000313" key="17">
    <source>
        <dbReference type="Proteomes" id="UP000254808"/>
    </source>
</evidence>
<dbReference type="InterPro" id="IPR036097">
    <property type="entry name" value="HisK_dim/P_sf"/>
</dbReference>
<dbReference type="GO" id="GO:0009927">
    <property type="term" value="F:histidine phosphotransfer kinase activity"/>
    <property type="evidence" value="ECO:0007669"/>
    <property type="project" value="TreeGrafter"/>
</dbReference>
<dbReference type="GO" id="GO:0005524">
    <property type="term" value="F:ATP binding"/>
    <property type="evidence" value="ECO:0007669"/>
    <property type="project" value="UniProtKB-KW"/>
</dbReference>
<dbReference type="SUPFAM" id="SSF52172">
    <property type="entry name" value="CheY-like"/>
    <property type="match status" value="1"/>
</dbReference>
<dbReference type="InterPro" id="IPR003594">
    <property type="entry name" value="HATPase_dom"/>
</dbReference>
<dbReference type="InterPro" id="IPR003018">
    <property type="entry name" value="GAF"/>
</dbReference>
<dbReference type="EC" id="2.7.13.3" evidence="3"/>
<name>A0A345UKN3_9BACT</name>
<dbReference type="RefSeq" id="WP_114984270.1">
    <property type="nucleotide sequence ID" value="NZ_CP027806.1"/>
</dbReference>
<keyword evidence="17" id="KW-1185">Reference proteome</keyword>
<dbReference type="CDD" id="cd17546">
    <property type="entry name" value="REC_hyHK_CKI1_RcsC-like"/>
    <property type="match status" value="1"/>
</dbReference>
<dbReference type="Pfam" id="PF02518">
    <property type="entry name" value="HATPase_c"/>
    <property type="match status" value="1"/>
</dbReference>
<accession>A0A345UKN3</accession>
<dbReference type="GO" id="GO:0005886">
    <property type="term" value="C:plasma membrane"/>
    <property type="evidence" value="ECO:0007669"/>
    <property type="project" value="TreeGrafter"/>
</dbReference>
<dbReference type="Gene3D" id="3.30.450.40">
    <property type="match status" value="1"/>
</dbReference>
<evidence type="ECO:0000256" key="8">
    <source>
        <dbReference type="ARBA" id="ARBA00022840"/>
    </source>
</evidence>
<keyword evidence="13" id="KW-0175">Coiled coil</keyword>
<dbReference type="SMART" id="SM00388">
    <property type="entry name" value="HisKA"/>
    <property type="match status" value="1"/>
</dbReference>
<dbReference type="SMART" id="SM00065">
    <property type="entry name" value="GAF"/>
    <property type="match status" value="1"/>
</dbReference>
<gene>
    <name evidence="16" type="ORF">CYPRO_1785</name>
</gene>
<dbReference type="SUPFAM" id="SSF55874">
    <property type="entry name" value="ATPase domain of HSP90 chaperone/DNA topoisomerase II/histidine kinase"/>
    <property type="match status" value="1"/>
</dbReference>
<dbReference type="FunFam" id="1.10.287.130:FF:000038">
    <property type="entry name" value="Sensory transduction histidine kinase"/>
    <property type="match status" value="1"/>
</dbReference>
<dbReference type="Gene3D" id="3.40.50.2300">
    <property type="match status" value="1"/>
</dbReference>
<evidence type="ECO:0000256" key="6">
    <source>
        <dbReference type="ARBA" id="ARBA00022741"/>
    </source>
</evidence>
<dbReference type="InterPro" id="IPR004358">
    <property type="entry name" value="Sig_transdc_His_kin-like_C"/>
</dbReference>
<dbReference type="OrthoDB" id="9796457at2"/>
<dbReference type="Proteomes" id="UP000254808">
    <property type="component" value="Chromosome"/>
</dbReference>
<evidence type="ECO:0000256" key="9">
    <source>
        <dbReference type="ARBA" id="ARBA00023012"/>
    </source>
</evidence>
<dbReference type="Pfam" id="PF00512">
    <property type="entry name" value="HisKA"/>
    <property type="match status" value="1"/>
</dbReference>
<evidence type="ECO:0000256" key="4">
    <source>
        <dbReference type="ARBA" id="ARBA00022553"/>
    </source>
</evidence>
<evidence type="ECO:0000256" key="11">
    <source>
        <dbReference type="ARBA" id="ARBA00023306"/>
    </source>
</evidence>
<dbReference type="PROSITE" id="PS50110">
    <property type="entry name" value="RESPONSE_REGULATORY"/>
    <property type="match status" value="1"/>
</dbReference>
<evidence type="ECO:0000259" key="14">
    <source>
        <dbReference type="PROSITE" id="PS50109"/>
    </source>
</evidence>
<dbReference type="SUPFAM" id="SSF47384">
    <property type="entry name" value="Homodimeric domain of signal transducing histidine kinase"/>
    <property type="match status" value="1"/>
</dbReference>
<dbReference type="PANTHER" id="PTHR43047:SF72">
    <property type="entry name" value="OSMOSENSING HISTIDINE PROTEIN KINASE SLN1"/>
    <property type="match status" value="1"/>
</dbReference>
<keyword evidence="5" id="KW-0808">Transferase</keyword>
<evidence type="ECO:0000256" key="7">
    <source>
        <dbReference type="ARBA" id="ARBA00022777"/>
    </source>
</evidence>
<dbReference type="InterPro" id="IPR029016">
    <property type="entry name" value="GAF-like_dom_sf"/>
</dbReference>
<dbReference type="Pfam" id="PF01590">
    <property type="entry name" value="GAF"/>
    <property type="match status" value="1"/>
</dbReference>
<dbReference type="SUPFAM" id="SSF55781">
    <property type="entry name" value="GAF domain-like"/>
    <property type="match status" value="1"/>
</dbReference>
<dbReference type="SMART" id="SM00448">
    <property type="entry name" value="REC"/>
    <property type="match status" value="1"/>
</dbReference>
<keyword evidence="8" id="KW-0067">ATP-binding</keyword>
<protein>
    <recommendedName>
        <fullName evidence="3">histidine kinase</fullName>
        <ecNumber evidence="3">2.7.13.3</ecNumber>
    </recommendedName>
</protein>
<sequence>MQKASIESKILNNLPALTFRYYASDSSSNLRFDTFNKKPADFFGVSSTDAEPVLWDFIHQDDVAEVASELKTVIDQGVQRSSEFRVSGPVSHWMEISVSPPVLTDGVWVGHGLIKKAGKARLELKASEEKLQGLNELHSLITRFASMLIQTGVHGLHDAINETLRLLGEYAEVDRVYIFEHQEITDTVDNTFEWCSEGINPEIENLQGIPFDAVPKWKEKFGKKEHVYIPNVAEIPEEYNAEKEILEPQGIISLLALPMFYGEDFIGFIGFDSVRKQRVWFDEHISLLRLAGDIIAGSIFREHFEKAILEAQRRAEEANRAKSEFLANMSHEIRTPMNAILGFSEILLNTISEERNKGYLATIMSSGRTLLSLINDILDLSKIESGQLEVQEEPLEIVSILNEMLQIFSNKADDKKLTIDLDISESLPSIVLLDDVRLRQILFNLIGNAIKFTSQGGIVIRAYAEPGEIAEDLYDITLEIQDSGIGIGPEHHDSIFDSFFQVESDNTRKYGGTGLGLAITKKLVLMLGGEISVKSELGKGSTFIITFHNVETTDTKPIKTQNFNWAQKDVSFKPCKLLLVDDVVFNRDLVKSFLTDFDNIELIQANNGQAGVDKALELLPDMILMDLRMPVKNGYEATKELKADPRAEGIPVIAFTASSMKHDEDRIADLFDGFLRKPVSRDELINVLVQHLDSEIKTKTDISEITVAKSTANRSEPSLSMEVSLTEANQFNELYDEVMQNELKDLLDFMDTDLLLSFLDKLENISEKAGVAHFNKLIQNLRDDADRFDFENYSRNIEKLNETIAQITEKA</sequence>
<evidence type="ECO:0000313" key="16">
    <source>
        <dbReference type="EMBL" id="AXJ01035.1"/>
    </source>
</evidence>
<keyword evidence="4 12" id="KW-0597">Phosphoprotein</keyword>
<dbReference type="GO" id="GO:0000155">
    <property type="term" value="F:phosphorelay sensor kinase activity"/>
    <property type="evidence" value="ECO:0007669"/>
    <property type="project" value="InterPro"/>
</dbReference>
<organism evidence="16 17">
    <name type="scientific">Cyclonatronum proteinivorum</name>
    <dbReference type="NCBI Taxonomy" id="1457365"/>
    <lineage>
        <taxon>Bacteria</taxon>
        <taxon>Pseudomonadati</taxon>
        <taxon>Balneolota</taxon>
        <taxon>Balneolia</taxon>
        <taxon>Balneolales</taxon>
        <taxon>Cyclonatronaceae</taxon>
        <taxon>Cyclonatronum</taxon>
    </lineage>
</organism>
<dbReference type="PRINTS" id="PR00344">
    <property type="entry name" value="BCTRLSENSOR"/>
</dbReference>
<dbReference type="Gene3D" id="3.30.565.10">
    <property type="entry name" value="Histidine kinase-like ATPase, C-terminal domain"/>
    <property type="match status" value="1"/>
</dbReference>
<proteinExistence type="predicted"/>
<dbReference type="EMBL" id="CP027806">
    <property type="protein sequence ID" value="AXJ01035.1"/>
    <property type="molecule type" value="Genomic_DNA"/>
</dbReference>
<dbReference type="InterPro" id="IPR001789">
    <property type="entry name" value="Sig_transdc_resp-reg_receiver"/>
</dbReference>
<dbReference type="KEGG" id="cprv:CYPRO_1785"/>
<dbReference type="FunFam" id="3.30.565.10:FF:000010">
    <property type="entry name" value="Sensor histidine kinase RcsC"/>
    <property type="match status" value="1"/>
</dbReference>
<dbReference type="PROSITE" id="PS50109">
    <property type="entry name" value="HIS_KIN"/>
    <property type="match status" value="1"/>
</dbReference>
<dbReference type="InterPro" id="IPR011006">
    <property type="entry name" value="CheY-like_superfamily"/>
</dbReference>
<keyword evidence="6" id="KW-0547">Nucleotide-binding</keyword>
<evidence type="ECO:0000256" key="1">
    <source>
        <dbReference type="ARBA" id="ARBA00000085"/>
    </source>
</evidence>
<dbReference type="Pfam" id="PF00072">
    <property type="entry name" value="Response_reg"/>
    <property type="match status" value="1"/>
</dbReference>
<comment type="catalytic activity">
    <reaction evidence="1">
        <text>ATP + protein L-histidine = ADP + protein N-phospho-L-histidine.</text>
        <dbReference type="EC" id="2.7.13.3"/>
    </reaction>
</comment>
<feature type="coiled-coil region" evidence="13">
    <location>
        <begin position="301"/>
        <end position="328"/>
    </location>
</feature>
<evidence type="ECO:0000256" key="13">
    <source>
        <dbReference type="SAM" id="Coils"/>
    </source>
</evidence>
<evidence type="ECO:0000259" key="15">
    <source>
        <dbReference type="PROSITE" id="PS50110"/>
    </source>
</evidence>
<dbReference type="CDD" id="cd16922">
    <property type="entry name" value="HATPase_EvgS-ArcB-TorS-like"/>
    <property type="match status" value="1"/>
</dbReference>
<dbReference type="InterPro" id="IPR003661">
    <property type="entry name" value="HisK_dim/P_dom"/>
</dbReference>
<comment type="subcellular location">
    <subcellularLocation>
        <location evidence="2">Membrane</location>
    </subcellularLocation>
</comment>
<feature type="modified residue" description="4-aspartylphosphate" evidence="12">
    <location>
        <position position="626"/>
    </location>
</feature>
<feature type="domain" description="Response regulatory" evidence="15">
    <location>
        <begin position="576"/>
        <end position="692"/>
    </location>
</feature>
<feature type="domain" description="Histidine kinase" evidence="14">
    <location>
        <begin position="328"/>
        <end position="551"/>
    </location>
</feature>
<reference evidence="16 17" key="1">
    <citation type="submission" date="2018-03" db="EMBL/GenBank/DDBJ databases">
        <title>Phenotypic and genomic properties of Cyclonatronum proteinivorum gen. nov., sp. nov., a haloalkaliphilic bacteroidete from soda lakes possessing Na+-translocating rhodopsin.</title>
        <authorList>
            <person name="Toshchakov S.V."/>
            <person name="Korzhenkov A."/>
            <person name="Samarov N.I."/>
            <person name="Kublanov I.V."/>
            <person name="Muntyan M.S."/>
            <person name="Sorokin D.Y."/>
        </authorList>
    </citation>
    <scope>NUCLEOTIDE SEQUENCE [LARGE SCALE GENOMIC DNA]</scope>
    <source>
        <strain evidence="16 17">Omega</strain>
    </source>
</reference>